<feature type="transmembrane region" description="Helical" evidence="1">
    <location>
        <begin position="346"/>
        <end position="368"/>
    </location>
</feature>
<dbReference type="Proteomes" id="UP001239909">
    <property type="component" value="Unassembled WGS sequence"/>
</dbReference>
<feature type="transmembrane region" description="Helical" evidence="1">
    <location>
        <begin position="35"/>
        <end position="65"/>
    </location>
</feature>
<keyword evidence="1" id="KW-1133">Transmembrane helix</keyword>
<dbReference type="EMBL" id="BSYI01000016">
    <property type="protein sequence ID" value="GMG83134.1"/>
    <property type="molecule type" value="Genomic_DNA"/>
</dbReference>
<comment type="caution">
    <text evidence="2">The sequence shown here is derived from an EMBL/GenBank/DDBJ whole genome shotgun (WGS) entry which is preliminary data.</text>
</comment>
<sequence>MMCTMNTPATHAARLGRGLREANGALGDLGTLLPLMLGAIAMGGLAPAPVLAGFGLAYLMTAAVYRLPVPVQPMKAVAALVVTGAVSPAALAASGVLLGAVLLLLGTGGAVKRLARAVPQSVLAGLQLGLGLTLGAVALGLMAEAPAVAGLTLAVLLLAFVAPALPAAVLALAVAAIAGQLLGPPAEAPPAPAAFALPGWPDRAEIELAVTGLALPQLAMTLTNAVLLTALVAGDLFGERAAHVTPRRLLLTSGAANLLLCPLGALPMCHGAGGLAAHHRFGARSGLAPALLGSGLLALALAPAEAARVLALLPAAGLGALLLVAAGQLALGRRLADARPSCRPVIALAALVTLWQDPFLGLLAGLAAETARVALLRRLHRREG</sequence>
<protein>
    <submittedName>
        <fullName evidence="2">Sulfate/molybdate transporter</fullName>
    </submittedName>
</protein>
<proteinExistence type="predicted"/>
<keyword evidence="3" id="KW-1185">Reference proteome</keyword>
<gene>
    <name evidence="2" type="ORF">LNKW23_23470</name>
</gene>
<evidence type="ECO:0000313" key="3">
    <source>
        <dbReference type="Proteomes" id="UP001239909"/>
    </source>
</evidence>
<feature type="transmembrane region" description="Helical" evidence="1">
    <location>
        <begin position="249"/>
        <end position="266"/>
    </location>
</feature>
<feature type="transmembrane region" description="Helical" evidence="1">
    <location>
        <begin position="309"/>
        <end position="331"/>
    </location>
</feature>
<evidence type="ECO:0000256" key="1">
    <source>
        <dbReference type="SAM" id="Phobius"/>
    </source>
</evidence>
<reference evidence="2 3" key="1">
    <citation type="submission" date="2023-04" db="EMBL/GenBank/DDBJ databases">
        <title>Marinoamorphus aggregata gen. nov., sp. Nov., isolate from tissue of brittle star Ophioplocus japonicus.</title>
        <authorList>
            <person name="Kawano K."/>
            <person name="Sawayama S."/>
            <person name="Nakagawa S."/>
        </authorList>
    </citation>
    <scope>NUCLEOTIDE SEQUENCE [LARGE SCALE GENOMIC DNA]</scope>
    <source>
        <strain evidence="2 3">NKW23</strain>
    </source>
</reference>
<dbReference type="PANTHER" id="PTHR31970:SF9">
    <property type="entry name" value="MOLYBDATE TRANSPORTER 2"/>
    <property type="match status" value="1"/>
</dbReference>
<feature type="transmembrane region" description="Helical" evidence="1">
    <location>
        <begin position="286"/>
        <end position="302"/>
    </location>
</feature>
<dbReference type="InterPro" id="IPR031563">
    <property type="entry name" value="MOT1/MOT2"/>
</dbReference>
<organism evidence="2 3">
    <name type="scientific">Paralimibaculum aggregatum</name>
    <dbReference type="NCBI Taxonomy" id="3036245"/>
    <lineage>
        <taxon>Bacteria</taxon>
        <taxon>Pseudomonadati</taxon>
        <taxon>Pseudomonadota</taxon>
        <taxon>Alphaproteobacteria</taxon>
        <taxon>Rhodobacterales</taxon>
        <taxon>Paracoccaceae</taxon>
        <taxon>Paralimibaculum</taxon>
    </lineage>
</organism>
<feature type="transmembrane region" description="Helical" evidence="1">
    <location>
        <begin position="117"/>
        <end position="141"/>
    </location>
</feature>
<keyword evidence="1" id="KW-0812">Transmembrane</keyword>
<name>A0ABQ6LIN4_9RHOB</name>
<keyword evidence="1" id="KW-0472">Membrane</keyword>
<dbReference type="PANTHER" id="PTHR31970">
    <property type="match status" value="1"/>
</dbReference>
<accession>A0ABQ6LIN4</accession>
<feature type="transmembrane region" description="Helical" evidence="1">
    <location>
        <begin position="77"/>
        <end position="105"/>
    </location>
</feature>
<dbReference type="Pfam" id="PF16983">
    <property type="entry name" value="MFS_MOT1"/>
    <property type="match status" value="2"/>
</dbReference>
<evidence type="ECO:0000313" key="2">
    <source>
        <dbReference type="EMBL" id="GMG83134.1"/>
    </source>
</evidence>
<feature type="transmembrane region" description="Helical" evidence="1">
    <location>
        <begin position="153"/>
        <end position="178"/>
    </location>
</feature>
<dbReference type="RefSeq" id="WP_285671932.1">
    <property type="nucleotide sequence ID" value="NZ_BSYI01000016.1"/>
</dbReference>